<keyword evidence="2" id="KW-0548">Nucleotidyltransferase</keyword>
<dbReference type="PROSITE" id="PS50878">
    <property type="entry name" value="RT_POL"/>
    <property type="match status" value="1"/>
</dbReference>
<evidence type="ECO:0000259" key="1">
    <source>
        <dbReference type="PROSITE" id="PS50878"/>
    </source>
</evidence>
<dbReference type="PANTHER" id="PTHR33116:SF77">
    <property type="entry name" value="RNA-DIRECTED DNA POLYMERASE"/>
    <property type="match status" value="1"/>
</dbReference>
<proteinExistence type="predicted"/>
<reference evidence="2" key="1">
    <citation type="journal article" date="2019" name="Sci. Rep.">
        <title>Draft genome of Tanacetum cinerariifolium, the natural source of mosquito coil.</title>
        <authorList>
            <person name="Yamashiro T."/>
            <person name="Shiraishi A."/>
            <person name="Satake H."/>
            <person name="Nakayama K."/>
        </authorList>
    </citation>
    <scope>NUCLEOTIDE SEQUENCE</scope>
</reference>
<name>A0A6L2KKT3_TANCI</name>
<comment type="caution">
    <text evidence="2">The sequence shown here is derived from an EMBL/GenBank/DDBJ whole genome shotgun (WGS) entry which is preliminary data.</text>
</comment>
<keyword evidence="2" id="KW-0808">Transferase</keyword>
<accession>A0A6L2KKT3</accession>
<gene>
    <name evidence="2" type="ORF">Tci_021517</name>
</gene>
<protein>
    <submittedName>
        <fullName evidence="2">Putative RNA-directed DNA polymerase, eukaryota, reverse transcriptase zinc-binding domain protein</fullName>
    </submittedName>
</protein>
<dbReference type="GO" id="GO:0003964">
    <property type="term" value="F:RNA-directed DNA polymerase activity"/>
    <property type="evidence" value="ECO:0007669"/>
    <property type="project" value="UniProtKB-KW"/>
</dbReference>
<evidence type="ECO:0000313" key="2">
    <source>
        <dbReference type="EMBL" id="GEU49539.1"/>
    </source>
</evidence>
<sequence length="421" mass="46891">MVFGLRCCSWIKECLELTSVSVLVNGSPSKEFLMERGLCQGDPLSPFLFLIGVETLQVTILKACNKNIFKGLSLAYDGANVSILQYTDNAIFFGKWSLRNAASLVKILKCLQDASGLKVNLAKSKIYGIGVPREEVASIACLIHYGFDSLSFIYLGLSIDRDMSKASSWFEVIDSFTRRLSSWKSKCLSIGSRLTLIKAVLGSLPLLPTMPNLSSRSVSVSSTLCNSEIELLDHYLVNCPLVKPVWAKEWSWWGLDLSGFSLDDIIYGSRISFANKWAAKAFRGVTWSLVWSIWKWWNEVVHTSPNDVPSILRKDLFPNFQRVTRLRVSNRARCSNAGNGVGRRYHTVGWRCPTALGLALGLTWPPRVTLGRLLSHARGLGFKPRREGFLSGAKNEWGLSPKAKVRVLHTAQLDVTVSSNH</sequence>
<dbReference type="Pfam" id="PF00078">
    <property type="entry name" value="RVT_1"/>
    <property type="match status" value="1"/>
</dbReference>
<dbReference type="EMBL" id="BKCJ010002579">
    <property type="protein sequence ID" value="GEU49539.1"/>
    <property type="molecule type" value="Genomic_DNA"/>
</dbReference>
<dbReference type="InterPro" id="IPR000477">
    <property type="entry name" value="RT_dom"/>
</dbReference>
<feature type="domain" description="Reverse transcriptase" evidence="1">
    <location>
        <begin position="1"/>
        <end position="159"/>
    </location>
</feature>
<keyword evidence="2" id="KW-0695">RNA-directed DNA polymerase</keyword>
<dbReference type="AlphaFoldDB" id="A0A6L2KKT3"/>
<dbReference type="PANTHER" id="PTHR33116">
    <property type="entry name" value="REVERSE TRANSCRIPTASE ZINC-BINDING DOMAIN-CONTAINING PROTEIN-RELATED-RELATED"/>
    <property type="match status" value="1"/>
</dbReference>
<organism evidence="2">
    <name type="scientific">Tanacetum cinerariifolium</name>
    <name type="common">Dalmatian daisy</name>
    <name type="synonym">Chrysanthemum cinerariifolium</name>
    <dbReference type="NCBI Taxonomy" id="118510"/>
    <lineage>
        <taxon>Eukaryota</taxon>
        <taxon>Viridiplantae</taxon>
        <taxon>Streptophyta</taxon>
        <taxon>Embryophyta</taxon>
        <taxon>Tracheophyta</taxon>
        <taxon>Spermatophyta</taxon>
        <taxon>Magnoliopsida</taxon>
        <taxon>eudicotyledons</taxon>
        <taxon>Gunneridae</taxon>
        <taxon>Pentapetalae</taxon>
        <taxon>asterids</taxon>
        <taxon>campanulids</taxon>
        <taxon>Asterales</taxon>
        <taxon>Asteraceae</taxon>
        <taxon>Asteroideae</taxon>
        <taxon>Anthemideae</taxon>
        <taxon>Anthemidinae</taxon>
        <taxon>Tanacetum</taxon>
    </lineage>
</organism>